<proteinExistence type="predicted"/>
<reference evidence="1 2" key="1">
    <citation type="journal article" date="2021" name="Genome Biol. Evol.">
        <title>The evolution of interdependence in a four-way mealybug symbiosis.</title>
        <authorList>
            <person name="Garber A.I."/>
            <person name="Kupper M."/>
            <person name="Laetsch D.R."/>
            <person name="Weldon S.R."/>
            <person name="Ladinsky M.S."/>
            <person name="Bjorkman P.J."/>
            <person name="McCutcheon J.P."/>
        </authorList>
    </citation>
    <scope>NUCLEOTIDE SEQUENCE [LARGE SCALE GENOMIC DNA]</scope>
    <source>
        <strain evidence="1">SOD</strain>
    </source>
</reference>
<keyword evidence="2" id="KW-1185">Reference proteome</keyword>
<gene>
    <name evidence="1" type="ORF">JZM24_00715</name>
</gene>
<name>A0ABS5Y7Y0_9GAMM</name>
<sequence>MLVCLCLLTLLTGCGRTQTRYLFIPPTPIPATLLDDCTPPVIQAHMTWGDSVILNEQLLLALEMCNQDRAALRQIEAQNHDEA</sequence>
<organism evidence="1 2">
    <name type="scientific">Candidatus Sodalis endolongispinus</name>
    <dbReference type="NCBI Taxonomy" id="2812662"/>
    <lineage>
        <taxon>Bacteria</taxon>
        <taxon>Pseudomonadati</taxon>
        <taxon>Pseudomonadota</taxon>
        <taxon>Gammaproteobacteria</taxon>
        <taxon>Enterobacterales</taxon>
        <taxon>Bruguierivoracaceae</taxon>
        <taxon>Sodalis</taxon>
    </lineage>
</organism>
<dbReference type="RefSeq" id="WP_215668239.1">
    <property type="nucleotide sequence ID" value="NZ_JAFJYC010000001.1"/>
</dbReference>
<dbReference type="EMBL" id="JAFJYC010000001">
    <property type="protein sequence ID" value="MBT9431061.1"/>
    <property type="molecule type" value="Genomic_DNA"/>
</dbReference>
<dbReference type="Pfam" id="PF23793">
    <property type="entry name" value="LysC"/>
    <property type="match status" value="1"/>
</dbReference>
<evidence type="ECO:0000313" key="2">
    <source>
        <dbReference type="Proteomes" id="UP000811282"/>
    </source>
</evidence>
<evidence type="ECO:0000313" key="1">
    <source>
        <dbReference type="EMBL" id="MBT9431061.1"/>
    </source>
</evidence>
<comment type="caution">
    <text evidence="1">The sequence shown here is derived from an EMBL/GenBank/DDBJ whole genome shotgun (WGS) entry which is preliminary data.</text>
</comment>
<accession>A0ABS5Y7Y0</accession>
<protein>
    <recommendedName>
        <fullName evidence="3">Peptidase</fullName>
    </recommendedName>
</protein>
<dbReference type="InterPro" id="IPR058979">
    <property type="entry name" value="LysC-like"/>
</dbReference>
<evidence type="ECO:0008006" key="3">
    <source>
        <dbReference type="Google" id="ProtNLM"/>
    </source>
</evidence>
<dbReference type="Proteomes" id="UP000811282">
    <property type="component" value="Unassembled WGS sequence"/>
</dbReference>